<dbReference type="Proteomes" id="UP000217265">
    <property type="component" value="Chromosome"/>
</dbReference>
<proteinExistence type="predicted"/>
<dbReference type="PROSITE" id="PS50042">
    <property type="entry name" value="CNMP_BINDING_3"/>
    <property type="match status" value="1"/>
</dbReference>
<gene>
    <name evidence="6" type="ORF">CMV30_05950</name>
</gene>
<keyword evidence="7" id="KW-1185">Reference proteome</keyword>
<dbReference type="InterPro" id="IPR000595">
    <property type="entry name" value="cNMP-bd_dom"/>
</dbReference>
<dbReference type="SMART" id="SM00419">
    <property type="entry name" value="HTH_CRP"/>
    <property type="match status" value="1"/>
</dbReference>
<feature type="domain" description="HTH crp-type" evidence="5">
    <location>
        <begin position="181"/>
        <end position="256"/>
    </location>
</feature>
<evidence type="ECO:0000256" key="3">
    <source>
        <dbReference type="ARBA" id="ARBA00023163"/>
    </source>
</evidence>
<reference evidence="6 7" key="1">
    <citation type="submission" date="2017-09" db="EMBL/GenBank/DDBJ databases">
        <title>Complete genome sequence of Verrucomicrobial strain HZ-65, isolated from freshwater.</title>
        <authorList>
            <person name="Choi A."/>
        </authorList>
    </citation>
    <scope>NUCLEOTIDE SEQUENCE [LARGE SCALE GENOMIC DNA]</scope>
    <source>
        <strain evidence="6 7">HZ-65</strain>
    </source>
</reference>
<dbReference type="PANTHER" id="PTHR24567:SF74">
    <property type="entry name" value="HTH-TYPE TRANSCRIPTIONAL REGULATOR ARCR"/>
    <property type="match status" value="1"/>
</dbReference>
<dbReference type="InterPro" id="IPR050397">
    <property type="entry name" value="Env_Response_Regulators"/>
</dbReference>
<dbReference type="AlphaFoldDB" id="A0A290Q521"/>
<evidence type="ECO:0000256" key="1">
    <source>
        <dbReference type="ARBA" id="ARBA00023015"/>
    </source>
</evidence>
<dbReference type="InterPro" id="IPR014710">
    <property type="entry name" value="RmlC-like_jellyroll"/>
</dbReference>
<dbReference type="InterPro" id="IPR018490">
    <property type="entry name" value="cNMP-bd_dom_sf"/>
</dbReference>
<keyword evidence="1" id="KW-0805">Transcription regulation</keyword>
<dbReference type="Gene3D" id="1.10.10.10">
    <property type="entry name" value="Winged helix-like DNA-binding domain superfamily/Winged helix DNA-binding domain"/>
    <property type="match status" value="1"/>
</dbReference>
<dbReference type="EMBL" id="CP023344">
    <property type="protein sequence ID" value="ATC63533.1"/>
    <property type="molecule type" value="Genomic_DNA"/>
</dbReference>
<dbReference type="SUPFAM" id="SSF51206">
    <property type="entry name" value="cAMP-binding domain-like"/>
    <property type="match status" value="1"/>
</dbReference>
<dbReference type="InterPro" id="IPR036390">
    <property type="entry name" value="WH_DNA-bd_sf"/>
</dbReference>
<evidence type="ECO:0000259" key="4">
    <source>
        <dbReference type="PROSITE" id="PS50042"/>
    </source>
</evidence>
<dbReference type="PANTHER" id="PTHR24567">
    <property type="entry name" value="CRP FAMILY TRANSCRIPTIONAL REGULATORY PROTEIN"/>
    <property type="match status" value="1"/>
</dbReference>
<sequence length="269" mass="28383">MSFAGEAGEIRMMPTTRAKDATEKKAGEPMAALRGAGLALTLRGSQLFSGLPEADVAAIAGLVRVKSLEKDAYLFHEGEAAEGFYVVQRGAINVHRVSATGKEQVIYVFRAGESLAEAALASPTGYPANARAVETSSVLLIPKTEFLALVAKRPDLAMRMLGSMSQHLRVLVGLLDDLTLKDVETRLANWLVKRLSAASSAGGIGKTVTVKLGGTKRVLAAELSTTAETLSRTLGRFREAGLIEVSGAAVVVKKPNELVALLKRNLGEG</sequence>
<dbReference type="GO" id="GO:0003700">
    <property type="term" value="F:DNA-binding transcription factor activity"/>
    <property type="evidence" value="ECO:0007669"/>
    <property type="project" value="TreeGrafter"/>
</dbReference>
<dbReference type="Pfam" id="PF00027">
    <property type="entry name" value="cNMP_binding"/>
    <property type="match status" value="1"/>
</dbReference>
<keyword evidence="2" id="KW-0238">DNA-binding</keyword>
<dbReference type="Gene3D" id="2.60.120.10">
    <property type="entry name" value="Jelly Rolls"/>
    <property type="match status" value="1"/>
</dbReference>
<dbReference type="Pfam" id="PF13545">
    <property type="entry name" value="HTH_Crp_2"/>
    <property type="match status" value="1"/>
</dbReference>
<dbReference type="SMART" id="SM00100">
    <property type="entry name" value="cNMP"/>
    <property type="match status" value="1"/>
</dbReference>
<evidence type="ECO:0000313" key="6">
    <source>
        <dbReference type="EMBL" id="ATC63533.1"/>
    </source>
</evidence>
<dbReference type="PROSITE" id="PS51063">
    <property type="entry name" value="HTH_CRP_2"/>
    <property type="match status" value="1"/>
</dbReference>
<name>A0A290Q521_9BACT</name>
<dbReference type="SUPFAM" id="SSF46785">
    <property type="entry name" value="Winged helix' DNA-binding domain"/>
    <property type="match status" value="1"/>
</dbReference>
<dbReference type="GO" id="GO:0005829">
    <property type="term" value="C:cytosol"/>
    <property type="evidence" value="ECO:0007669"/>
    <property type="project" value="TreeGrafter"/>
</dbReference>
<dbReference type="KEGG" id="vbh:CMV30_05950"/>
<evidence type="ECO:0000313" key="7">
    <source>
        <dbReference type="Proteomes" id="UP000217265"/>
    </source>
</evidence>
<evidence type="ECO:0000256" key="2">
    <source>
        <dbReference type="ARBA" id="ARBA00023125"/>
    </source>
</evidence>
<dbReference type="GO" id="GO:0003677">
    <property type="term" value="F:DNA binding"/>
    <property type="evidence" value="ECO:0007669"/>
    <property type="project" value="UniProtKB-KW"/>
</dbReference>
<evidence type="ECO:0000259" key="5">
    <source>
        <dbReference type="PROSITE" id="PS51063"/>
    </source>
</evidence>
<accession>A0A290Q521</accession>
<dbReference type="InterPro" id="IPR036388">
    <property type="entry name" value="WH-like_DNA-bd_sf"/>
</dbReference>
<dbReference type="InterPro" id="IPR012318">
    <property type="entry name" value="HTH_CRP"/>
</dbReference>
<keyword evidence="3" id="KW-0804">Transcription</keyword>
<feature type="domain" description="Cyclic nucleotide-binding" evidence="4">
    <location>
        <begin position="47"/>
        <end position="167"/>
    </location>
</feature>
<organism evidence="6 7">
    <name type="scientific">Nibricoccus aquaticus</name>
    <dbReference type="NCBI Taxonomy" id="2576891"/>
    <lineage>
        <taxon>Bacteria</taxon>
        <taxon>Pseudomonadati</taxon>
        <taxon>Verrucomicrobiota</taxon>
        <taxon>Opitutia</taxon>
        <taxon>Opitutales</taxon>
        <taxon>Opitutaceae</taxon>
        <taxon>Nibricoccus</taxon>
    </lineage>
</organism>
<protein>
    <submittedName>
        <fullName evidence="6">Crp/Fnr family transcriptional regulator</fullName>
    </submittedName>
</protein>
<dbReference type="CDD" id="cd00038">
    <property type="entry name" value="CAP_ED"/>
    <property type="match status" value="1"/>
</dbReference>